<dbReference type="KEGG" id="dge:Dgeo_1361"/>
<sequence>MTHSTSVARAFAAVPQAVQVDCVELNRIPGLAIEACQRLDLPELERLAARVEAIASRHPTSPRVLALVRRVGHVVRFQQRKAGRMLSGSGLEGL</sequence>
<dbReference type="AlphaFoldDB" id="Q1IYM8"/>
<name>Q1IYM8_DEIGD</name>
<gene>
    <name evidence="1" type="ordered locus">Dgeo_1361</name>
</gene>
<accession>Q1IYM8</accession>
<proteinExistence type="predicted"/>
<dbReference type="RefSeq" id="WP_011530493.1">
    <property type="nucleotide sequence ID" value="NC_008025.1"/>
</dbReference>
<keyword evidence="2" id="KW-1185">Reference proteome</keyword>
<evidence type="ECO:0000313" key="2">
    <source>
        <dbReference type="Proteomes" id="UP000002431"/>
    </source>
</evidence>
<evidence type="ECO:0000313" key="1">
    <source>
        <dbReference type="EMBL" id="ABF45656.1"/>
    </source>
</evidence>
<dbReference type="HOGENOM" id="CLU_2381403_0_0_0"/>
<dbReference type="STRING" id="319795.Dgeo_1361"/>
<reference evidence="1" key="1">
    <citation type="submission" date="2006-04" db="EMBL/GenBank/DDBJ databases">
        <title>Complete sequence of chromosome of Deinococcus geothermalis DSM 11300.</title>
        <authorList>
            <consortium name="US DOE Joint Genome Institute"/>
            <person name="Copeland A."/>
            <person name="Lucas S."/>
            <person name="Lapidus A."/>
            <person name="Barry K."/>
            <person name="Detter J.C."/>
            <person name="Glavina del Rio T."/>
            <person name="Hammon N."/>
            <person name="Israni S."/>
            <person name="Dalin E."/>
            <person name="Tice H."/>
            <person name="Pitluck S."/>
            <person name="Brettin T."/>
            <person name="Bruce D."/>
            <person name="Han C."/>
            <person name="Tapia R."/>
            <person name="Saunders E."/>
            <person name="Gilna P."/>
            <person name="Schmutz J."/>
            <person name="Larimer F."/>
            <person name="Land M."/>
            <person name="Hauser L."/>
            <person name="Kyrpides N."/>
            <person name="Kim E."/>
            <person name="Daly M.J."/>
            <person name="Fredrickson J.K."/>
            <person name="Makarova K.S."/>
            <person name="Gaidamakova E.K."/>
            <person name="Zhai M."/>
            <person name="Richardson P."/>
        </authorList>
    </citation>
    <scope>NUCLEOTIDE SEQUENCE</scope>
    <source>
        <strain evidence="1">DSM 11300</strain>
    </source>
</reference>
<protein>
    <submittedName>
        <fullName evidence="1">Uncharacterized protein</fullName>
    </submittedName>
</protein>
<organism evidence="1 2">
    <name type="scientific">Deinococcus geothermalis (strain DSM 11300 / CIP 105573 / AG-3a)</name>
    <dbReference type="NCBI Taxonomy" id="319795"/>
    <lineage>
        <taxon>Bacteria</taxon>
        <taxon>Thermotogati</taxon>
        <taxon>Deinococcota</taxon>
        <taxon>Deinococci</taxon>
        <taxon>Deinococcales</taxon>
        <taxon>Deinococcaceae</taxon>
        <taxon>Deinococcus</taxon>
    </lineage>
</organism>
<dbReference type="EMBL" id="CP000359">
    <property type="protein sequence ID" value="ABF45656.1"/>
    <property type="molecule type" value="Genomic_DNA"/>
</dbReference>
<dbReference type="Proteomes" id="UP000002431">
    <property type="component" value="Chromosome"/>
</dbReference>